<comment type="caution">
    <text evidence="2">The sequence shown here is derived from an EMBL/GenBank/DDBJ whole genome shotgun (WGS) entry which is preliminary data.</text>
</comment>
<name>A0A9D3YHV3_DREPO</name>
<sequence length="152" mass="15521">MKNTEKAILSEPEHLTSARSTPGDGQSRDVSLDKHQSDLSRSSGLSRGSGSSGLSRGLGSSGLSRGLGSSGLSRGSGSSGLSRGSGSSVVDACRQAAVIVPSIGFWVGAWTSDCNDAQSCVSLSINTSQHQTAMMHSLVSHCPSTLASIRQQ</sequence>
<accession>A0A9D3YHV3</accession>
<evidence type="ECO:0000313" key="2">
    <source>
        <dbReference type="EMBL" id="KAH3700326.1"/>
    </source>
</evidence>
<feature type="region of interest" description="Disordered" evidence="1">
    <location>
        <begin position="1"/>
        <end position="87"/>
    </location>
</feature>
<dbReference type="Proteomes" id="UP000828390">
    <property type="component" value="Unassembled WGS sequence"/>
</dbReference>
<evidence type="ECO:0000313" key="3">
    <source>
        <dbReference type="Proteomes" id="UP000828390"/>
    </source>
</evidence>
<proteinExistence type="predicted"/>
<organism evidence="2 3">
    <name type="scientific">Dreissena polymorpha</name>
    <name type="common">Zebra mussel</name>
    <name type="synonym">Mytilus polymorpha</name>
    <dbReference type="NCBI Taxonomy" id="45954"/>
    <lineage>
        <taxon>Eukaryota</taxon>
        <taxon>Metazoa</taxon>
        <taxon>Spiralia</taxon>
        <taxon>Lophotrochozoa</taxon>
        <taxon>Mollusca</taxon>
        <taxon>Bivalvia</taxon>
        <taxon>Autobranchia</taxon>
        <taxon>Heteroconchia</taxon>
        <taxon>Euheterodonta</taxon>
        <taxon>Imparidentia</taxon>
        <taxon>Neoheterodontei</taxon>
        <taxon>Myida</taxon>
        <taxon>Dreissenoidea</taxon>
        <taxon>Dreissenidae</taxon>
        <taxon>Dreissena</taxon>
    </lineage>
</organism>
<gene>
    <name evidence="2" type="ORF">DPMN_075302</name>
</gene>
<reference evidence="2" key="2">
    <citation type="submission" date="2020-11" db="EMBL/GenBank/DDBJ databases">
        <authorList>
            <person name="McCartney M.A."/>
            <person name="Auch B."/>
            <person name="Kono T."/>
            <person name="Mallez S."/>
            <person name="Becker A."/>
            <person name="Gohl D.M."/>
            <person name="Silverstein K.A.T."/>
            <person name="Koren S."/>
            <person name="Bechman K.B."/>
            <person name="Herman A."/>
            <person name="Abrahante J.E."/>
            <person name="Garbe J."/>
        </authorList>
    </citation>
    <scope>NUCLEOTIDE SEQUENCE</scope>
    <source>
        <strain evidence="2">Duluth1</strain>
        <tissue evidence="2">Whole animal</tissue>
    </source>
</reference>
<protein>
    <submittedName>
        <fullName evidence="2">Uncharacterized protein</fullName>
    </submittedName>
</protein>
<reference evidence="2" key="1">
    <citation type="journal article" date="2019" name="bioRxiv">
        <title>The Genome of the Zebra Mussel, Dreissena polymorpha: A Resource for Invasive Species Research.</title>
        <authorList>
            <person name="McCartney M.A."/>
            <person name="Auch B."/>
            <person name="Kono T."/>
            <person name="Mallez S."/>
            <person name="Zhang Y."/>
            <person name="Obille A."/>
            <person name="Becker A."/>
            <person name="Abrahante J.E."/>
            <person name="Garbe J."/>
            <person name="Badalamenti J.P."/>
            <person name="Herman A."/>
            <person name="Mangelson H."/>
            <person name="Liachko I."/>
            <person name="Sullivan S."/>
            <person name="Sone E.D."/>
            <person name="Koren S."/>
            <person name="Silverstein K.A.T."/>
            <person name="Beckman K.B."/>
            <person name="Gohl D.M."/>
        </authorList>
    </citation>
    <scope>NUCLEOTIDE SEQUENCE</scope>
    <source>
        <strain evidence="2">Duluth1</strain>
        <tissue evidence="2">Whole animal</tissue>
    </source>
</reference>
<dbReference type="EMBL" id="JAIWYP010000015">
    <property type="protein sequence ID" value="KAH3700326.1"/>
    <property type="molecule type" value="Genomic_DNA"/>
</dbReference>
<dbReference type="AlphaFoldDB" id="A0A9D3YHV3"/>
<keyword evidence="3" id="KW-1185">Reference proteome</keyword>
<evidence type="ECO:0000256" key="1">
    <source>
        <dbReference type="SAM" id="MobiDB-lite"/>
    </source>
</evidence>
<feature type="compositionally biased region" description="Basic and acidic residues" evidence="1">
    <location>
        <begin position="26"/>
        <end position="38"/>
    </location>
</feature>
<feature type="compositionally biased region" description="Low complexity" evidence="1">
    <location>
        <begin position="39"/>
        <end position="87"/>
    </location>
</feature>